<dbReference type="OMA" id="EGIMIKH"/>
<keyword evidence="22" id="KW-1185">Reference proteome</keyword>
<feature type="domain" description="BRCT" evidence="20">
    <location>
        <begin position="905"/>
        <end position="971"/>
    </location>
</feature>
<dbReference type="InterPro" id="IPR012310">
    <property type="entry name" value="DNA_ligase_ATP-dep_cent"/>
</dbReference>
<dbReference type="InterPro" id="IPR012308">
    <property type="entry name" value="DNA_ligase_ATP-dep_N"/>
</dbReference>
<dbReference type="Gene3D" id="2.40.50.140">
    <property type="entry name" value="Nucleic acid-binding proteins"/>
    <property type="match status" value="1"/>
</dbReference>
<keyword evidence="8 16" id="KW-0227">DNA damage</keyword>
<sequence>MPASQRLPDDGANEEDQSQYHRNAASNEDLDEKYPNRPHNHSRTLFFGDLLTDLFNPLNENKKRPSGPKIARAKVGPHGPGVKSAHEVRRSIIERFISKWRTVVGNDFYPALRLILPEKDRDRLMYGLKEKAIGKIVVRMLSIAKGSDDASDVLNWKLPAKNASTQMAGDFAGRCYELLKGRAMINGKGDMRIAEVNELLDDLSKEGKEDAQLKIFDKFYHRMSADELMWLIRIILRQMKIGASEKTILELWHPNAEALFNVCSSLRRVCWELTDPESILDSEDTGVELMACFQPQLAQFQQHNFQKMVDKMGMPAENPAFWIEEKLDGERMQMHMVVDDSHPGGKRFGFWSRKGKDYTYLYGDGYEDDNSALTRHIKNAFDPRLRNIILDGEMITWDPDIDKIVAFGTLKTAALSEQKNPFQTSGQRPLFRVFDCLYLNDRDITRYTLRDRRKALEKVLTDVYRRIELHHYEEVQEAQAIEPALRQVVAEASEGLVLKNPESPYRLSMRDNVWMKVKPEYMMDFGESLDCIVIGGYYGSGRANPMKCFSFCKVGGGFRAEDYAAIRHLTGGKWVDWNRDNPPNEFIELAGGDRQLERPDMWIKPSDSVVLEVKAASVGPSESFKTNYTLRFPRFKKLREDKDWQSALSLSEFALLKTKVEAESSQRGFVVQAKRKMTKRLKKEVVIAGTDSKIKTPYAGPQTKVFEGLDFHVMTDMLQPFKKSKAELEQMIKANGGSIYASPTAKEHIICIAEKRPVKVASIIKRGETNIVRPAWLFDAIQQSEIDGPHRSRFLIPFEPTHMFHLIESSREDIEGNVDIYGDSYMRDITPLELGKLCEEMLHPKTQDFDAGMFRLQLEERGRGIGELPGNIFGRHMIRFVSSARTDAEKDIDLFLLRTQFSFAGGKIAESDGADGITHFVVVDEGDEDVVSGLRRKIAERRGPVPRIVRLKWLRDSWAEKTVLDEERYAI</sequence>
<dbReference type="PANTHER" id="PTHR45997">
    <property type="entry name" value="DNA LIGASE 4"/>
    <property type="match status" value="1"/>
</dbReference>
<dbReference type="InterPro" id="IPR044125">
    <property type="entry name" value="Adenylation_DNA_ligase_IV"/>
</dbReference>
<dbReference type="GO" id="GO:0003910">
    <property type="term" value="F:DNA ligase (ATP) activity"/>
    <property type="evidence" value="ECO:0007669"/>
    <property type="project" value="UniProtKB-EC"/>
</dbReference>
<evidence type="ECO:0000256" key="8">
    <source>
        <dbReference type="ARBA" id="ARBA00022763"/>
    </source>
</evidence>
<dbReference type="KEGG" id="glz:GLAREA_00723"/>
<evidence type="ECO:0000256" key="13">
    <source>
        <dbReference type="ARBA" id="ARBA00023242"/>
    </source>
</evidence>
<feature type="domain" description="ATP-dependent DNA ligase family profile" evidence="19">
    <location>
        <begin position="431"/>
        <end position="542"/>
    </location>
</feature>
<dbReference type="Pfam" id="PF16589">
    <property type="entry name" value="BRCT_2"/>
    <property type="match status" value="1"/>
</dbReference>
<evidence type="ECO:0000256" key="7">
    <source>
        <dbReference type="ARBA" id="ARBA00022741"/>
    </source>
</evidence>
<evidence type="ECO:0000256" key="18">
    <source>
        <dbReference type="SAM" id="MobiDB-lite"/>
    </source>
</evidence>
<dbReference type="SMART" id="SM00292">
    <property type="entry name" value="BRCT"/>
    <property type="match status" value="2"/>
</dbReference>
<keyword evidence="10" id="KW-0460">Magnesium</keyword>
<dbReference type="InterPro" id="IPR016059">
    <property type="entry name" value="DNA_ligase_ATP-dep_CS"/>
</dbReference>
<evidence type="ECO:0000313" key="22">
    <source>
        <dbReference type="Proteomes" id="UP000016922"/>
    </source>
</evidence>
<evidence type="ECO:0000256" key="15">
    <source>
        <dbReference type="ARBA" id="ARBA00043870"/>
    </source>
</evidence>
<dbReference type="InterPro" id="IPR036599">
    <property type="entry name" value="DNA_ligase_N_sf"/>
</dbReference>
<dbReference type="OrthoDB" id="151490at2759"/>
<proteinExistence type="inferred from homology"/>
<dbReference type="InterPro" id="IPR029710">
    <property type="entry name" value="LIG4"/>
</dbReference>
<dbReference type="GO" id="GO:0006297">
    <property type="term" value="P:nucleotide-excision repair, DNA gap filling"/>
    <property type="evidence" value="ECO:0007669"/>
    <property type="project" value="TreeGrafter"/>
</dbReference>
<dbReference type="GO" id="GO:0006310">
    <property type="term" value="P:DNA recombination"/>
    <property type="evidence" value="ECO:0007669"/>
    <property type="project" value="UniProtKB-KW"/>
</dbReference>
<comment type="cofactor">
    <cofactor evidence="1">
        <name>Mg(2+)</name>
        <dbReference type="ChEBI" id="CHEBI:18420"/>
    </cofactor>
</comment>
<dbReference type="InterPro" id="IPR036420">
    <property type="entry name" value="BRCT_dom_sf"/>
</dbReference>
<keyword evidence="7 16" id="KW-0547">Nucleotide-binding</keyword>
<keyword evidence="6" id="KW-0677">Repeat</keyword>
<feature type="domain" description="BRCT" evidence="20">
    <location>
        <begin position="701"/>
        <end position="786"/>
    </location>
</feature>
<evidence type="ECO:0000256" key="1">
    <source>
        <dbReference type="ARBA" id="ARBA00001946"/>
    </source>
</evidence>
<dbReference type="SUPFAM" id="SSF56091">
    <property type="entry name" value="DNA ligase/mRNA capping enzyme, catalytic domain"/>
    <property type="match status" value="1"/>
</dbReference>
<dbReference type="CDD" id="cd07903">
    <property type="entry name" value="Adenylation_DNA_ligase_IV"/>
    <property type="match status" value="1"/>
</dbReference>
<name>S3DT02_GLAL2</name>
<gene>
    <name evidence="21" type="ORF">GLAREA_00723</name>
</gene>
<evidence type="ECO:0000313" key="21">
    <source>
        <dbReference type="EMBL" id="EPE29563.1"/>
    </source>
</evidence>
<dbReference type="SUPFAM" id="SSF52113">
    <property type="entry name" value="BRCT domain"/>
    <property type="match status" value="2"/>
</dbReference>
<dbReference type="GO" id="GO:0000785">
    <property type="term" value="C:chromatin"/>
    <property type="evidence" value="ECO:0007669"/>
    <property type="project" value="EnsemblFungi"/>
</dbReference>
<dbReference type="AlphaFoldDB" id="S3DT02"/>
<dbReference type="NCBIfam" id="TIGR00574">
    <property type="entry name" value="dnl1"/>
    <property type="match status" value="1"/>
</dbReference>
<dbReference type="PROSITE" id="PS50172">
    <property type="entry name" value="BRCT"/>
    <property type="match status" value="2"/>
</dbReference>
<dbReference type="Pfam" id="PF04675">
    <property type="entry name" value="DNA_ligase_A_N"/>
    <property type="match status" value="1"/>
</dbReference>
<dbReference type="GO" id="GO:0032807">
    <property type="term" value="C:DNA ligase IV complex"/>
    <property type="evidence" value="ECO:0007669"/>
    <property type="project" value="EnsemblFungi"/>
</dbReference>
<evidence type="ECO:0000256" key="17">
    <source>
        <dbReference type="RuleBase" id="RU004196"/>
    </source>
</evidence>
<evidence type="ECO:0000256" key="3">
    <source>
        <dbReference type="ARBA" id="ARBA00007572"/>
    </source>
</evidence>
<dbReference type="GO" id="GO:0006303">
    <property type="term" value="P:double-strand break repair via nonhomologous end joining"/>
    <property type="evidence" value="ECO:0007669"/>
    <property type="project" value="TreeGrafter"/>
</dbReference>
<keyword evidence="5" id="KW-0479">Metal-binding</keyword>
<evidence type="ECO:0000256" key="16">
    <source>
        <dbReference type="RuleBase" id="RU000617"/>
    </source>
</evidence>
<dbReference type="GO" id="GO:0005524">
    <property type="term" value="F:ATP binding"/>
    <property type="evidence" value="ECO:0007669"/>
    <property type="project" value="UniProtKB-KW"/>
</dbReference>
<reference evidence="21 22" key="1">
    <citation type="journal article" date="2013" name="BMC Genomics">
        <title>Genomics-driven discovery of the pneumocandin biosynthetic gene cluster in the fungus Glarea lozoyensis.</title>
        <authorList>
            <person name="Chen L."/>
            <person name="Yue Q."/>
            <person name="Zhang X."/>
            <person name="Xiang M."/>
            <person name="Wang C."/>
            <person name="Li S."/>
            <person name="Che Y."/>
            <person name="Ortiz-Lopez F.J."/>
            <person name="Bills G.F."/>
            <person name="Liu X."/>
            <person name="An Z."/>
        </authorList>
    </citation>
    <scope>NUCLEOTIDE SEQUENCE [LARGE SCALE GENOMIC DNA]</scope>
    <source>
        <strain evidence="22">ATCC 20868 / MF5171</strain>
    </source>
</reference>
<dbReference type="Gene3D" id="3.40.50.10190">
    <property type="entry name" value="BRCT domain"/>
    <property type="match status" value="2"/>
</dbReference>
<dbReference type="GO" id="GO:0046872">
    <property type="term" value="F:metal ion binding"/>
    <property type="evidence" value="ECO:0007669"/>
    <property type="project" value="UniProtKB-KW"/>
</dbReference>
<accession>S3DT02</accession>
<evidence type="ECO:0000256" key="4">
    <source>
        <dbReference type="ARBA" id="ARBA00022598"/>
    </source>
</evidence>
<comment type="similarity">
    <text evidence="3 17">Belongs to the ATP-dependent DNA ligase family.</text>
</comment>
<comment type="catalytic activity">
    <reaction evidence="14 16">
        <text>ATP + (deoxyribonucleotide)n-3'-hydroxyl + 5'-phospho-(deoxyribonucleotide)m = (deoxyribonucleotide)n+m + AMP + diphosphate.</text>
        <dbReference type="EC" id="6.5.1.1"/>
    </reaction>
</comment>
<comment type="function">
    <text evidence="15">DNA ligase involved in DNA non-homologous end joining (NHEJ); required for double-strand break (DSB) repair.</text>
</comment>
<dbReference type="Gene3D" id="1.10.3260.10">
    <property type="entry name" value="DNA ligase, ATP-dependent, N-terminal domain"/>
    <property type="match status" value="1"/>
</dbReference>
<keyword evidence="11 16" id="KW-0233">DNA recombination</keyword>
<keyword evidence="12 16" id="KW-0234">DNA repair</keyword>
<keyword evidence="13" id="KW-0539">Nucleus</keyword>
<dbReference type="HOGENOM" id="CLU_004844_1_1_1"/>
<evidence type="ECO:0000256" key="10">
    <source>
        <dbReference type="ARBA" id="ARBA00022842"/>
    </source>
</evidence>
<dbReference type="Gene3D" id="3.30.470.30">
    <property type="entry name" value="DNA ligase/mRNA capping enzyme"/>
    <property type="match status" value="1"/>
</dbReference>
<dbReference type="PANTHER" id="PTHR45997:SF1">
    <property type="entry name" value="DNA LIGASE 4"/>
    <property type="match status" value="1"/>
</dbReference>
<evidence type="ECO:0000259" key="19">
    <source>
        <dbReference type="PROSITE" id="PS50160"/>
    </source>
</evidence>
<dbReference type="Proteomes" id="UP000016922">
    <property type="component" value="Unassembled WGS sequence"/>
</dbReference>
<dbReference type="InterPro" id="IPR012309">
    <property type="entry name" value="DNA_ligase_ATP-dep_C"/>
</dbReference>
<dbReference type="FunFam" id="3.30.470.30:FF:000013">
    <property type="entry name" value="DNA ligase"/>
    <property type="match status" value="1"/>
</dbReference>
<dbReference type="GO" id="GO:0003677">
    <property type="term" value="F:DNA binding"/>
    <property type="evidence" value="ECO:0007669"/>
    <property type="project" value="InterPro"/>
</dbReference>
<dbReference type="Pfam" id="PF01068">
    <property type="entry name" value="DNA_ligase_A_M"/>
    <property type="match status" value="1"/>
</dbReference>
<dbReference type="GO" id="GO:0071897">
    <property type="term" value="P:DNA biosynthetic process"/>
    <property type="evidence" value="ECO:0007669"/>
    <property type="project" value="InterPro"/>
</dbReference>
<feature type="region of interest" description="Disordered" evidence="18">
    <location>
        <begin position="1"/>
        <end position="39"/>
    </location>
</feature>
<protein>
    <recommendedName>
        <fullName evidence="16">DNA ligase</fullName>
        <ecNumber evidence="16">6.5.1.1</ecNumber>
    </recommendedName>
</protein>
<dbReference type="CDD" id="cd07968">
    <property type="entry name" value="OBF_DNA_ligase_IV"/>
    <property type="match status" value="1"/>
</dbReference>
<evidence type="ECO:0000256" key="12">
    <source>
        <dbReference type="ARBA" id="ARBA00023204"/>
    </source>
</evidence>
<dbReference type="PROSITE" id="PS50160">
    <property type="entry name" value="DNA_LIGASE_A3"/>
    <property type="match status" value="1"/>
</dbReference>
<dbReference type="RefSeq" id="XP_008083672.1">
    <property type="nucleotide sequence ID" value="XM_008085481.1"/>
</dbReference>
<evidence type="ECO:0000259" key="20">
    <source>
        <dbReference type="PROSITE" id="PS50172"/>
    </source>
</evidence>
<evidence type="ECO:0000256" key="5">
    <source>
        <dbReference type="ARBA" id="ARBA00022723"/>
    </source>
</evidence>
<organism evidence="21 22">
    <name type="scientific">Glarea lozoyensis (strain ATCC 20868 / MF5171)</name>
    <dbReference type="NCBI Taxonomy" id="1116229"/>
    <lineage>
        <taxon>Eukaryota</taxon>
        <taxon>Fungi</taxon>
        <taxon>Dikarya</taxon>
        <taxon>Ascomycota</taxon>
        <taxon>Pezizomycotina</taxon>
        <taxon>Leotiomycetes</taxon>
        <taxon>Helotiales</taxon>
        <taxon>Helotiaceae</taxon>
        <taxon>Glarea</taxon>
    </lineage>
</organism>
<dbReference type="eggNOG" id="KOG0966">
    <property type="taxonomic scope" value="Eukaryota"/>
</dbReference>
<dbReference type="EC" id="6.5.1.1" evidence="16"/>
<feature type="region of interest" description="Disordered" evidence="18">
    <location>
        <begin position="58"/>
        <end position="83"/>
    </location>
</feature>
<dbReference type="InterPro" id="IPR001357">
    <property type="entry name" value="BRCT_dom"/>
</dbReference>
<evidence type="ECO:0000256" key="2">
    <source>
        <dbReference type="ARBA" id="ARBA00004123"/>
    </source>
</evidence>
<dbReference type="STRING" id="1116229.S3DT02"/>
<dbReference type="EMBL" id="KE145367">
    <property type="protein sequence ID" value="EPE29563.1"/>
    <property type="molecule type" value="Genomic_DNA"/>
</dbReference>
<dbReference type="FunFam" id="1.10.3260.10:FF:000008">
    <property type="entry name" value="DNA ligase 4"/>
    <property type="match status" value="1"/>
</dbReference>
<evidence type="ECO:0000256" key="6">
    <source>
        <dbReference type="ARBA" id="ARBA00022737"/>
    </source>
</evidence>
<dbReference type="CDD" id="cd17722">
    <property type="entry name" value="BRCT_DNA_ligase_IV_rpt1"/>
    <property type="match status" value="1"/>
</dbReference>
<evidence type="ECO:0000256" key="9">
    <source>
        <dbReference type="ARBA" id="ARBA00022840"/>
    </source>
</evidence>
<dbReference type="GeneID" id="19459781"/>
<dbReference type="PROSITE" id="PS00697">
    <property type="entry name" value="DNA_LIGASE_A1"/>
    <property type="match status" value="1"/>
</dbReference>
<dbReference type="InterPro" id="IPR012340">
    <property type="entry name" value="NA-bd_OB-fold"/>
</dbReference>
<keyword evidence="4 16" id="KW-0436">Ligase</keyword>
<dbReference type="InterPro" id="IPR000977">
    <property type="entry name" value="DNA_ligase_ATP-dep"/>
</dbReference>
<keyword evidence="9 16" id="KW-0067">ATP-binding</keyword>
<evidence type="ECO:0000256" key="14">
    <source>
        <dbReference type="ARBA" id="ARBA00034003"/>
    </source>
</evidence>
<dbReference type="Pfam" id="PF04679">
    <property type="entry name" value="DNA_ligase_A_C"/>
    <property type="match status" value="1"/>
</dbReference>
<evidence type="ECO:0000256" key="11">
    <source>
        <dbReference type="ARBA" id="ARBA00023172"/>
    </source>
</evidence>
<dbReference type="SUPFAM" id="SSF50249">
    <property type="entry name" value="Nucleic acid-binding proteins"/>
    <property type="match status" value="1"/>
</dbReference>
<dbReference type="GO" id="GO:0005730">
    <property type="term" value="C:nucleolus"/>
    <property type="evidence" value="ECO:0007669"/>
    <property type="project" value="EnsemblFungi"/>
</dbReference>
<comment type="subcellular location">
    <subcellularLocation>
        <location evidence="2">Nucleus</location>
    </subcellularLocation>
</comment>